<sequence>MLLPSPQPKDLHPQRLYVLDGSSCCVSGRRTLRIYIVENTTKPGITLKTLTDQADEIFYICEPLLESTHDITVRNWFIRSHTTLASHRRQRLRGFRMRHTEEETRQTPARMAENIQQENQPDLVCDQTIHRPHEGIADPGNPLQPPPNHNYSGNQRDTKNNVLPTTT</sequence>
<protein>
    <submittedName>
        <fullName evidence="2">Uncharacterized protein</fullName>
    </submittedName>
</protein>
<comment type="caution">
    <text evidence="2">The sequence shown here is derived from an EMBL/GenBank/DDBJ whole genome shotgun (WGS) entry which is preliminary data.</text>
</comment>
<dbReference type="AlphaFoldDB" id="A0A8B4H2V6"/>
<accession>A0A8B4H2V6</accession>
<evidence type="ECO:0000313" key="3">
    <source>
        <dbReference type="Proteomes" id="UP000249886"/>
    </source>
</evidence>
<proteinExistence type="predicted"/>
<evidence type="ECO:0000256" key="1">
    <source>
        <dbReference type="SAM" id="MobiDB-lite"/>
    </source>
</evidence>
<feature type="region of interest" description="Disordered" evidence="1">
    <location>
        <begin position="99"/>
        <end position="167"/>
    </location>
</feature>
<gene>
    <name evidence="2" type="ORF">NCTC10254_00085</name>
</gene>
<feature type="compositionally biased region" description="Polar residues" evidence="1">
    <location>
        <begin position="149"/>
        <end position="167"/>
    </location>
</feature>
<dbReference type="EMBL" id="UARK01000001">
    <property type="protein sequence ID" value="SPW23728.1"/>
    <property type="molecule type" value="Genomic_DNA"/>
</dbReference>
<dbReference type="Proteomes" id="UP000249886">
    <property type="component" value="Unassembled WGS sequence"/>
</dbReference>
<name>A0A8B4H2V6_9CORY</name>
<evidence type="ECO:0000313" key="2">
    <source>
        <dbReference type="EMBL" id="SPW23728.1"/>
    </source>
</evidence>
<organism evidence="2 3">
    <name type="scientific">Corynebacterium matruchotii</name>
    <dbReference type="NCBI Taxonomy" id="43768"/>
    <lineage>
        <taxon>Bacteria</taxon>
        <taxon>Bacillati</taxon>
        <taxon>Actinomycetota</taxon>
        <taxon>Actinomycetes</taxon>
        <taxon>Mycobacteriales</taxon>
        <taxon>Corynebacteriaceae</taxon>
        <taxon>Corynebacterium</taxon>
    </lineage>
</organism>
<reference evidence="2 3" key="1">
    <citation type="submission" date="2018-06" db="EMBL/GenBank/DDBJ databases">
        <authorList>
            <consortium name="Pathogen Informatics"/>
            <person name="Doyle S."/>
        </authorList>
    </citation>
    <scope>NUCLEOTIDE SEQUENCE [LARGE SCALE GENOMIC DNA]</scope>
    <source>
        <strain evidence="2 3">NCTC10254</strain>
    </source>
</reference>